<evidence type="ECO:0000259" key="3">
    <source>
        <dbReference type="PROSITE" id="PS51412"/>
    </source>
</evidence>
<dbReference type="GO" id="GO:0030670">
    <property type="term" value="C:phagocytic vesicle membrane"/>
    <property type="evidence" value="ECO:0007669"/>
    <property type="project" value="UniProtKB-SubCell"/>
</dbReference>
<dbReference type="GO" id="GO:0002250">
    <property type="term" value="P:adaptive immune response"/>
    <property type="evidence" value="ECO:0007669"/>
    <property type="project" value="UniProtKB-KW"/>
</dbReference>
<dbReference type="PANTHER" id="PTHR31463:SF1">
    <property type="entry name" value="MACROPHAGE-EXPRESSED GENE 1 PROTEIN"/>
    <property type="match status" value="1"/>
</dbReference>
<dbReference type="GO" id="GO:0045087">
    <property type="term" value="P:innate immune response"/>
    <property type="evidence" value="ECO:0007669"/>
    <property type="project" value="UniProtKB-KW"/>
</dbReference>
<dbReference type="Proteomes" id="UP001497525">
    <property type="component" value="Unassembled WGS sequence"/>
</dbReference>
<dbReference type="AlphaFoldDB" id="A0AAV2T278"/>
<keyword evidence="2" id="KW-0732">Signal</keyword>
<dbReference type="PROSITE" id="PS51412">
    <property type="entry name" value="MACPF_2"/>
    <property type="match status" value="1"/>
</dbReference>
<comment type="caution">
    <text evidence="4">The sequence shown here is derived from an EMBL/GenBank/DDBJ whole genome shotgun (WGS) entry which is preliminary data.</text>
</comment>
<feature type="transmembrane region" description="Helical" evidence="1">
    <location>
        <begin position="756"/>
        <end position="780"/>
    </location>
</feature>
<gene>
    <name evidence="4" type="ORF">CDAUBV1_LOCUS4009</name>
</gene>
<feature type="domain" description="MACPF" evidence="3">
    <location>
        <begin position="41"/>
        <end position="403"/>
    </location>
</feature>
<keyword evidence="1" id="KW-0472">Membrane</keyword>
<name>A0AAV2T278_CALDB</name>
<dbReference type="EMBL" id="CAXLJL010000099">
    <property type="protein sequence ID" value="CAL5131543.1"/>
    <property type="molecule type" value="Genomic_DNA"/>
</dbReference>
<keyword evidence="1" id="KW-0812">Transmembrane</keyword>
<evidence type="ECO:0000256" key="1">
    <source>
        <dbReference type="SAM" id="Phobius"/>
    </source>
</evidence>
<evidence type="ECO:0000313" key="4">
    <source>
        <dbReference type="EMBL" id="CAL5131543.1"/>
    </source>
</evidence>
<dbReference type="CDD" id="cd22579">
    <property type="entry name" value="MPEG1_P2"/>
    <property type="match status" value="1"/>
</dbReference>
<dbReference type="PANTHER" id="PTHR31463">
    <property type="entry name" value="MACROPHAGE-EXPRESSED GENE 1 PROTEIN"/>
    <property type="match status" value="1"/>
</dbReference>
<evidence type="ECO:0000313" key="5">
    <source>
        <dbReference type="Proteomes" id="UP001497525"/>
    </source>
</evidence>
<proteinExistence type="predicted"/>
<protein>
    <recommendedName>
        <fullName evidence="3">MACPF domain-containing protein</fullName>
    </recommendedName>
</protein>
<keyword evidence="1" id="KW-1133">Transmembrane helix</keyword>
<dbReference type="InterPro" id="IPR039707">
    <property type="entry name" value="MPEG1"/>
</dbReference>
<sequence>MRRIRGGRVTVRFITPLLLVLSIGLIPYGHAIVVSTVSTSKQVSTERLQAQTCNLREDGRILDVVPGVGWDNLVNEERGPTIDRDQYTKCYRSSDGKILIPDDMILEPKGNSQLDLTSEVFDSTSECRSLTAFSVNSAVEFGFSFVTINGDFSLEKEHMREQYATTKGLIVRSQLRHRRYSVKLLPDSTLHPRFRNRLLDIAAHLERGNITEEQLDEYDRGENGLPNHMMPVLNKNELNAYSEGMRAFYLADLVIRDYGTHSISSVDAGGILVKTDTLDESSVSMNREERLQVASSASAKFAQMLSVKIGASVTLNNTETKKYSEKVTHSRVTSHGGPIFRASSMNLSEWEDGLDDRLVAIDRSGTPIYELVTLRSLPELSEHLILRLGRTLKSAVERYYRANAVIGCMDPSSVFYDNQANVASTECRGENAKLDEQVRLPFGGTYQKCEGTPDLCSTVAVKNPATGDFTCPIGYISVQLLPAQVRNCYSRCESSAWKRSSECHQQCATSVLFWCARDPSLSGEITDNGGFVFGGLYTDQEVNPVTHQFTCPEYNWPLSMGRRMRVCLSADRELGGKHALPFGGFYSCQYGNPLVPLLEQNGTGKEMRAVLEHFIGDQRNVDKLDVKLRSHLNGTERRVENSTTDYSELFSTIWPKRCPKGYTAHLAAMEDTCQVNFCVPANFMKGERKRYLKRPPFVTPPIFYGLYSNDGGQMKTRLSIDGADGKRLERIGGDWVRTGIPTGGSDNAHQERVVTMALSGTLVVVICILIAILVLGVIYYRRRTVH</sequence>
<feature type="signal peptide" evidence="2">
    <location>
        <begin position="1"/>
        <end position="31"/>
    </location>
</feature>
<evidence type="ECO:0000256" key="2">
    <source>
        <dbReference type="SAM" id="SignalP"/>
    </source>
</evidence>
<organism evidence="4 5">
    <name type="scientific">Calicophoron daubneyi</name>
    <name type="common">Rumen fluke</name>
    <name type="synonym">Paramphistomum daubneyi</name>
    <dbReference type="NCBI Taxonomy" id="300641"/>
    <lineage>
        <taxon>Eukaryota</taxon>
        <taxon>Metazoa</taxon>
        <taxon>Spiralia</taxon>
        <taxon>Lophotrochozoa</taxon>
        <taxon>Platyhelminthes</taxon>
        <taxon>Trematoda</taxon>
        <taxon>Digenea</taxon>
        <taxon>Plagiorchiida</taxon>
        <taxon>Pronocephalata</taxon>
        <taxon>Paramphistomoidea</taxon>
        <taxon>Paramphistomidae</taxon>
        <taxon>Calicophoron</taxon>
    </lineage>
</organism>
<reference evidence="4" key="1">
    <citation type="submission" date="2024-06" db="EMBL/GenBank/DDBJ databases">
        <authorList>
            <person name="Liu X."/>
            <person name="Lenzi L."/>
            <person name="Haldenby T S."/>
            <person name="Uol C."/>
        </authorList>
    </citation>
    <scope>NUCLEOTIDE SEQUENCE</scope>
</reference>
<dbReference type="InterPro" id="IPR020864">
    <property type="entry name" value="MACPF"/>
</dbReference>
<dbReference type="SMART" id="SM00457">
    <property type="entry name" value="MACPF"/>
    <property type="match status" value="1"/>
</dbReference>
<accession>A0AAV2T278</accession>
<feature type="chain" id="PRO_5043718863" description="MACPF domain-containing protein" evidence="2">
    <location>
        <begin position="32"/>
        <end position="786"/>
    </location>
</feature>
<dbReference type="Pfam" id="PF01823">
    <property type="entry name" value="MACPF"/>
    <property type="match status" value="1"/>
</dbReference>